<gene>
    <name evidence="2" type="ORF">GKO46_04855</name>
    <name evidence="3" type="ORF">GKO48_04405</name>
</gene>
<dbReference type="EMBL" id="WMBE01000001">
    <property type="protein sequence ID" value="MDG0866401.1"/>
    <property type="molecule type" value="Genomic_DNA"/>
</dbReference>
<dbReference type="Proteomes" id="UP001321249">
    <property type="component" value="Unassembled WGS sequence"/>
</dbReference>
<name>A0AAJ6CUL4_9CHLR</name>
<sequence>MTRSGGVIESRKQLASLLETATVRITLAVLFLVPLIFPIGQPNHPFVELKAFVLHVGMLLAASLWLWEGAIRLRLQRQPGKTNERVSPLGWLGWSPSRWAVVALSAMWLAQIVSTILSPLPEISFYGGNENFAGGNLYDAAALLIVFLVVAFKFRSVERLEQLAWVLIVSATIAAAYGVAQHFGWDPLGGRTGIRVPSSFGNTINFSAYVAMAIPATIVMPFIFKRTGRVFQLSAGLALAVQMAGMLFSESQGPYVGVLVALLALLAGIAL</sequence>
<reference evidence="4 5" key="1">
    <citation type="submission" date="2019-11" db="EMBL/GenBank/DDBJ databases">
        <authorList>
            <person name="Cho J.-C."/>
        </authorList>
    </citation>
    <scope>NUCLEOTIDE SEQUENCE [LARGE SCALE GENOMIC DNA]</scope>
    <source>
        <strain evidence="3 4">JH1073</strain>
        <strain evidence="2 5">JH702</strain>
    </source>
</reference>
<feature type="transmembrane region" description="Helical" evidence="1">
    <location>
        <begin position="132"/>
        <end position="152"/>
    </location>
</feature>
<feature type="transmembrane region" description="Helical" evidence="1">
    <location>
        <begin position="99"/>
        <end position="120"/>
    </location>
</feature>
<dbReference type="InterPro" id="IPR051533">
    <property type="entry name" value="WaaL-like"/>
</dbReference>
<dbReference type="Proteomes" id="UP001219901">
    <property type="component" value="Chromosome"/>
</dbReference>
<proteinExistence type="predicted"/>
<evidence type="ECO:0000313" key="2">
    <source>
        <dbReference type="EMBL" id="MDG0866401.1"/>
    </source>
</evidence>
<evidence type="ECO:0000313" key="5">
    <source>
        <dbReference type="Proteomes" id="UP001321249"/>
    </source>
</evidence>
<dbReference type="PANTHER" id="PTHR37422">
    <property type="entry name" value="TEICHURONIC ACID BIOSYNTHESIS PROTEIN TUAE"/>
    <property type="match status" value="1"/>
</dbReference>
<feature type="transmembrane region" description="Helical" evidence="1">
    <location>
        <begin position="230"/>
        <end position="248"/>
    </location>
</feature>
<keyword evidence="1" id="KW-0472">Membrane</keyword>
<feature type="transmembrane region" description="Helical" evidence="1">
    <location>
        <begin position="254"/>
        <end position="270"/>
    </location>
</feature>
<reference evidence="3" key="2">
    <citation type="journal article" date="2023" name="Nat. Commun.">
        <title>Cultivation of marine bacteria of the SAR202 clade.</title>
        <authorList>
            <person name="Lim Y."/>
            <person name="Seo J.H."/>
            <person name="Giovannoni S.J."/>
            <person name="Kang I."/>
            <person name="Cho J.C."/>
        </authorList>
    </citation>
    <scope>NUCLEOTIDE SEQUENCE</scope>
    <source>
        <strain evidence="3">JH1073</strain>
    </source>
</reference>
<accession>A0AAJ6CUL4</accession>
<feature type="transmembrane region" description="Helical" evidence="1">
    <location>
        <begin position="52"/>
        <end position="71"/>
    </location>
</feature>
<feature type="transmembrane region" description="Helical" evidence="1">
    <location>
        <begin position="164"/>
        <end position="184"/>
    </location>
</feature>
<feature type="transmembrane region" description="Helical" evidence="1">
    <location>
        <begin position="204"/>
        <end position="223"/>
    </location>
</feature>
<keyword evidence="1" id="KW-0812">Transmembrane</keyword>
<evidence type="ECO:0000256" key="1">
    <source>
        <dbReference type="SAM" id="Phobius"/>
    </source>
</evidence>
<keyword evidence="1" id="KW-1133">Transmembrane helix</keyword>
<dbReference type="RefSeq" id="WP_342822163.1">
    <property type="nucleotide sequence ID" value="NZ_CP046146.1"/>
</dbReference>
<protein>
    <submittedName>
        <fullName evidence="3">Uncharacterized protein</fullName>
    </submittedName>
</protein>
<dbReference type="PANTHER" id="PTHR37422:SF13">
    <property type="entry name" value="LIPOPOLYSACCHARIDE BIOSYNTHESIS PROTEIN PA4999-RELATED"/>
    <property type="match status" value="1"/>
</dbReference>
<dbReference type="AlphaFoldDB" id="A0AAJ6CUL4"/>
<evidence type="ECO:0000313" key="3">
    <source>
        <dbReference type="EMBL" id="WFG38885.1"/>
    </source>
</evidence>
<keyword evidence="4" id="KW-1185">Reference proteome</keyword>
<organism evidence="3 4">
    <name type="scientific">Candidatus Lucifugimonas marina</name>
    <dbReference type="NCBI Taxonomy" id="3038979"/>
    <lineage>
        <taxon>Bacteria</taxon>
        <taxon>Bacillati</taxon>
        <taxon>Chloroflexota</taxon>
        <taxon>Dehalococcoidia</taxon>
        <taxon>SAR202 cluster</taxon>
        <taxon>Candidatus Lucifugimonadales</taxon>
        <taxon>Candidatus Lucifugimonadaceae</taxon>
        <taxon>Candidatus Lucifugimonas</taxon>
    </lineage>
</organism>
<evidence type="ECO:0000313" key="4">
    <source>
        <dbReference type="Proteomes" id="UP001219901"/>
    </source>
</evidence>
<feature type="transmembrane region" description="Helical" evidence="1">
    <location>
        <begin position="21"/>
        <end position="40"/>
    </location>
</feature>
<reference evidence="4" key="3">
    <citation type="submission" date="2023-06" db="EMBL/GenBank/DDBJ databases">
        <title>Pangenomics reveal diversification of enzyme families and niche specialization in globally abundant SAR202 bacteria.</title>
        <authorList>
            <person name="Saw J.H.W."/>
        </authorList>
    </citation>
    <scope>NUCLEOTIDE SEQUENCE [LARGE SCALE GENOMIC DNA]</scope>
    <source>
        <strain evidence="4">JH1073</strain>
    </source>
</reference>
<dbReference type="EMBL" id="CP046147">
    <property type="protein sequence ID" value="WFG38885.1"/>
    <property type="molecule type" value="Genomic_DNA"/>
</dbReference>